<dbReference type="InterPro" id="IPR019639">
    <property type="entry name" value="DUF2505"/>
</dbReference>
<keyword evidence="2" id="KW-1185">Reference proteome</keyword>
<evidence type="ECO:0000313" key="1">
    <source>
        <dbReference type="EMBL" id="AKT40214.1"/>
    </source>
</evidence>
<evidence type="ECO:0000313" key="2">
    <source>
        <dbReference type="Proteomes" id="UP000067626"/>
    </source>
</evidence>
<dbReference type="Pfam" id="PF10698">
    <property type="entry name" value="DUF2505"/>
    <property type="match status" value="1"/>
</dbReference>
<proteinExistence type="predicted"/>
<dbReference type="OrthoDB" id="4230002at2"/>
<dbReference type="KEGG" id="ccro:CMC5_043670"/>
<gene>
    <name evidence="1" type="ORF">CMC5_043670</name>
</gene>
<dbReference type="EMBL" id="CP012159">
    <property type="protein sequence ID" value="AKT40214.1"/>
    <property type="molecule type" value="Genomic_DNA"/>
</dbReference>
<dbReference type="Proteomes" id="UP000067626">
    <property type="component" value="Chromosome"/>
</dbReference>
<accession>A0A0K1EH90</accession>
<evidence type="ECO:0008006" key="3">
    <source>
        <dbReference type="Google" id="ProtNLM"/>
    </source>
</evidence>
<organism evidence="1 2">
    <name type="scientific">Chondromyces crocatus</name>
    <dbReference type="NCBI Taxonomy" id="52"/>
    <lineage>
        <taxon>Bacteria</taxon>
        <taxon>Pseudomonadati</taxon>
        <taxon>Myxococcota</taxon>
        <taxon>Polyangia</taxon>
        <taxon>Polyangiales</taxon>
        <taxon>Polyangiaceae</taxon>
        <taxon>Chondromyces</taxon>
    </lineage>
</organism>
<protein>
    <recommendedName>
        <fullName evidence="3">DUF2505 domain-containing protein</fullName>
    </recommendedName>
</protein>
<reference evidence="1 2" key="1">
    <citation type="submission" date="2015-07" db="EMBL/GenBank/DDBJ databases">
        <title>Genome analysis of myxobacterium Chondromyces crocatus Cm c5 reveals a high potential for natural compound synthesis and the genetic basis for the loss of fruiting body formation.</title>
        <authorList>
            <person name="Zaburannyi N."/>
            <person name="Bunk B."/>
            <person name="Maier J."/>
            <person name="Overmann J."/>
            <person name="Mueller R."/>
        </authorList>
    </citation>
    <scope>NUCLEOTIDE SEQUENCE [LARGE SCALE GENOMIC DNA]</scope>
    <source>
        <strain evidence="1 2">Cm c5</strain>
    </source>
</reference>
<dbReference type="AlphaFoldDB" id="A0A0K1EH90"/>
<sequence>MGKFTLTHEINCNADTFWKVFFDKSFNEKLFLEYLGFPAYQILEQRESDTEIFRKVSGQPKMEMPGPVQKLLGSSFSYTEDGRWNKATKVWTWKMTPSAMADKVRQEGSMRIEPIGDDKVRRITEILIEAKVFGVGGLIESSAEKQLREGWDRSQGFMNRWVAEGKAG</sequence>
<dbReference type="RefSeq" id="WP_050432178.1">
    <property type="nucleotide sequence ID" value="NZ_CP012159.1"/>
</dbReference>
<name>A0A0K1EH90_CHOCO</name>